<gene>
    <name evidence="1" type="ORF">C3712_07115</name>
</gene>
<comment type="caution">
    <text evidence="1">The sequence shown here is derived from an EMBL/GenBank/DDBJ whole genome shotgun (WGS) entry which is preliminary data.</text>
</comment>
<protein>
    <submittedName>
        <fullName evidence="1">Uncharacterized protein</fullName>
    </submittedName>
</protein>
<proteinExistence type="predicted"/>
<reference evidence="1 2" key="1">
    <citation type="submission" date="2018-02" db="EMBL/GenBank/DDBJ databases">
        <title>Lelliotia aquatilis sp. nov., isolated from drinking water.</title>
        <authorList>
            <person name="Kaempfer P."/>
            <person name="Glaeser S."/>
            <person name="Exner M."/>
            <person name="Doijad S."/>
            <person name="Chakraborty T."/>
        </authorList>
    </citation>
    <scope>NUCLEOTIDE SEQUENCE [LARGE SCALE GENOMIC DNA]</scope>
    <source>
        <strain evidence="1 2">6331-17</strain>
    </source>
</reference>
<accession>A0ABX5A2S0</accession>
<dbReference type="RefSeq" id="WP_103948011.1">
    <property type="nucleotide sequence ID" value="NZ_PQVR01000020.1"/>
</dbReference>
<dbReference type="EMBL" id="PQVW01000004">
    <property type="protein sequence ID" value="POZ23985.1"/>
    <property type="molecule type" value="Genomic_DNA"/>
</dbReference>
<dbReference type="Proteomes" id="UP000237025">
    <property type="component" value="Unassembled WGS sequence"/>
</dbReference>
<name>A0ABX5A2S0_9ENTR</name>
<sequence>MDKQTCTQLVVQTLQLSGKAPAREIATRSGIDNSSSIFALLALETQGKVQQLNGYWWLSESAVEELAQEEGKPS</sequence>
<keyword evidence="2" id="KW-1185">Reference proteome</keyword>
<organism evidence="1 2">
    <name type="scientific">Lelliottia aquatilis</name>
    <dbReference type="NCBI Taxonomy" id="2080838"/>
    <lineage>
        <taxon>Bacteria</taxon>
        <taxon>Pseudomonadati</taxon>
        <taxon>Pseudomonadota</taxon>
        <taxon>Gammaproteobacteria</taxon>
        <taxon>Enterobacterales</taxon>
        <taxon>Enterobacteriaceae</taxon>
        <taxon>Lelliottia</taxon>
    </lineage>
</organism>
<evidence type="ECO:0000313" key="1">
    <source>
        <dbReference type="EMBL" id="POZ23985.1"/>
    </source>
</evidence>
<evidence type="ECO:0000313" key="2">
    <source>
        <dbReference type="Proteomes" id="UP000237025"/>
    </source>
</evidence>